<organism evidence="1 2">
    <name type="scientific">Cephalotus follicularis</name>
    <name type="common">Albany pitcher plant</name>
    <dbReference type="NCBI Taxonomy" id="3775"/>
    <lineage>
        <taxon>Eukaryota</taxon>
        <taxon>Viridiplantae</taxon>
        <taxon>Streptophyta</taxon>
        <taxon>Embryophyta</taxon>
        <taxon>Tracheophyta</taxon>
        <taxon>Spermatophyta</taxon>
        <taxon>Magnoliopsida</taxon>
        <taxon>eudicotyledons</taxon>
        <taxon>Gunneridae</taxon>
        <taxon>Pentapetalae</taxon>
        <taxon>rosids</taxon>
        <taxon>fabids</taxon>
        <taxon>Oxalidales</taxon>
        <taxon>Cephalotaceae</taxon>
        <taxon>Cephalotus</taxon>
    </lineage>
</organism>
<dbReference type="EMBL" id="BDDD01000750">
    <property type="protein sequence ID" value="GAV69781.1"/>
    <property type="molecule type" value="Genomic_DNA"/>
</dbReference>
<gene>
    <name evidence="1" type="ORF">CFOL_v3_13282</name>
</gene>
<dbReference type="PANTHER" id="PTHR11439">
    <property type="entry name" value="GAG-POL-RELATED RETROTRANSPOSON"/>
    <property type="match status" value="1"/>
</dbReference>
<dbReference type="AlphaFoldDB" id="A0A1Q3BP31"/>
<accession>A0A1Q3BP31</accession>
<evidence type="ECO:0000313" key="2">
    <source>
        <dbReference type="Proteomes" id="UP000187406"/>
    </source>
</evidence>
<dbReference type="OrthoDB" id="1688190at2759"/>
<evidence type="ECO:0000313" key="1">
    <source>
        <dbReference type="EMBL" id="GAV69781.1"/>
    </source>
</evidence>
<dbReference type="InParanoid" id="A0A1Q3BP31"/>
<sequence>MEKERYQRLVRRLIYLSHTRLDIAYAVGVVNQYMHDTHSSHLKAIYRILRNLKSALGQGLLFASHDHKSVEAFTNADWAGSIGDRHSTSRYCTFVGGDLVTWSNKKQAVVTRSSAEAEYRAMAQAMCELTWLQTLLTKLGIEIDRPMKLYCYSKAAISIANILSNMIAQNT</sequence>
<dbReference type="PANTHER" id="PTHR11439:SF440">
    <property type="entry name" value="INTEGRASE CATALYTIC DOMAIN-CONTAINING PROTEIN"/>
    <property type="match status" value="1"/>
</dbReference>
<dbReference type="CDD" id="cd09272">
    <property type="entry name" value="RNase_HI_RT_Ty1"/>
    <property type="match status" value="1"/>
</dbReference>
<dbReference type="Proteomes" id="UP000187406">
    <property type="component" value="Unassembled WGS sequence"/>
</dbReference>
<dbReference type="STRING" id="3775.A0A1Q3BP31"/>
<comment type="caution">
    <text evidence="1">The sequence shown here is derived from an EMBL/GenBank/DDBJ whole genome shotgun (WGS) entry which is preliminary data.</text>
</comment>
<proteinExistence type="predicted"/>
<name>A0A1Q3BP31_CEPFO</name>
<evidence type="ECO:0008006" key="3">
    <source>
        <dbReference type="Google" id="ProtNLM"/>
    </source>
</evidence>
<protein>
    <recommendedName>
        <fullName evidence="3">RVT_2 domain-containing protein</fullName>
    </recommendedName>
</protein>
<keyword evidence="2" id="KW-1185">Reference proteome</keyword>
<reference evidence="2" key="1">
    <citation type="submission" date="2016-04" db="EMBL/GenBank/DDBJ databases">
        <title>Cephalotus genome sequencing.</title>
        <authorList>
            <person name="Fukushima K."/>
            <person name="Hasebe M."/>
            <person name="Fang X."/>
        </authorList>
    </citation>
    <scope>NUCLEOTIDE SEQUENCE [LARGE SCALE GENOMIC DNA]</scope>
    <source>
        <strain evidence="2">cv. St1</strain>
    </source>
</reference>